<protein>
    <recommendedName>
        <fullName evidence="4">PPM-type phosphatase domain-containing protein</fullName>
    </recommendedName>
</protein>
<keyword evidence="6" id="KW-1185">Reference proteome</keyword>
<evidence type="ECO:0000313" key="5">
    <source>
        <dbReference type="EMBL" id="KAK8757636.1"/>
    </source>
</evidence>
<dbReference type="InterPro" id="IPR001932">
    <property type="entry name" value="PPM-type_phosphatase-like_dom"/>
</dbReference>
<dbReference type="GO" id="GO:0046872">
    <property type="term" value="F:metal ion binding"/>
    <property type="evidence" value="ECO:0007669"/>
    <property type="project" value="UniProtKB-KW"/>
</dbReference>
<dbReference type="Gene3D" id="3.60.40.10">
    <property type="entry name" value="PPM-type phosphatase domain"/>
    <property type="match status" value="1"/>
</dbReference>
<feature type="domain" description="PPM-type phosphatase" evidence="4">
    <location>
        <begin position="1"/>
        <end position="70"/>
    </location>
</feature>
<evidence type="ECO:0000259" key="4">
    <source>
        <dbReference type="Pfam" id="PF00481"/>
    </source>
</evidence>
<feature type="non-terminal residue" evidence="5">
    <location>
        <position position="79"/>
    </location>
</feature>
<evidence type="ECO:0000313" key="6">
    <source>
        <dbReference type="Proteomes" id="UP001321473"/>
    </source>
</evidence>
<dbReference type="GO" id="GO:0004721">
    <property type="term" value="F:phosphoprotein phosphatase activity"/>
    <property type="evidence" value="ECO:0007669"/>
    <property type="project" value="UniProtKB-KW"/>
</dbReference>
<comment type="caution">
    <text evidence="5">The sequence shown here is derived from an EMBL/GenBank/DDBJ whole genome shotgun (WGS) entry which is preliminary data.</text>
</comment>
<dbReference type="SUPFAM" id="SSF81606">
    <property type="entry name" value="PP2C-like"/>
    <property type="match status" value="1"/>
</dbReference>
<dbReference type="InterPro" id="IPR000222">
    <property type="entry name" value="PP2C_BS"/>
</dbReference>
<evidence type="ECO:0000256" key="2">
    <source>
        <dbReference type="ARBA" id="ARBA00022801"/>
    </source>
</evidence>
<keyword evidence="3" id="KW-0904">Protein phosphatase</keyword>
<reference evidence="5 6" key="1">
    <citation type="journal article" date="2023" name="Arcadia Sci">
        <title>De novo assembly of a long-read Amblyomma americanum tick genome.</title>
        <authorList>
            <person name="Chou S."/>
            <person name="Poskanzer K.E."/>
            <person name="Rollins M."/>
            <person name="Thuy-Boun P.S."/>
        </authorList>
    </citation>
    <scope>NUCLEOTIDE SEQUENCE [LARGE SCALE GENOMIC DNA]</scope>
    <source>
        <strain evidence="5">F_SG_1</strain>
        <tissue evidence="5">Salivary glands</tissue>
    </source>
</reference>
<gene>
    <name evidence="5" type="ORF">V5799_004730</name>
</gene>
<dbReference type="EMBL" id="JARKHS020035013">
    <property type="protein sequence ID" value="KAK8757636.1"/>
    <property type="molecule type" value="Genomic_DNA"/>
</dbReference>
<keyword evidence="2" id="KW-0378">Hydrolase</keyword>
<dbReference type="PROSITE" id="PS01032">
    <property type="entry name" value="PPM_1"/>
    <property type="match status" value="1"/>
</dbReference>
<keyword evidence="1" id="KW-0479">Metal-binding</keyword>
<evidence type="ECO:0000256" key="3">
    <source>
        <dbReference type="ARBA" id="ARBA00022912"/>
    </source>
</evidence>
<dbReference type="InterPro" id="IPR036457">
    <property type="entry name" value="PPM-type-like_dom_sf"/>
</dbReference>
<proteinExistence type="predicted"/>
<accession>A0AAQ4D596</accession>
<dbReference type="Proteomes" id="UP001321473">
    <property type="component" value="Unassembled WGS sequence"/>
</dbReference>
<dbReference type="AlphaFoldDB" id="A0AAQ4D596"/>
<evidence type="ECO:0000256" key="1">
    <source>
        <dbReference type="ARBA" id="ARBA00022723"/>
    </source>
</evidence>
<dbReference type="Pfam" id="PF00481">
    <property type="entry name" value="PP2C"/>
    <property type="match status" value="1"/>
</dbReference>
<sequence>MEDAFVVAYQQTKDKADLEYAYFGIFDGHGGREAALYAKEHLLDSIVKQPDFWSDDDERVLRAIRHGFLTTHLGMWKEV</sequence>
<name>A0AAQ4D596_AMBAM</name>
<organism evidence="5 6">
    <name type="scientific">Amblyomma americanum</name>
    <name type="common">Lone star tick</name>
    <dbReference type="NCBI Taxonomy" id="6943"/>
    <lineage>
        <taxon>Eukaryota</taxon>
        <taxon>Metazoa</taxon>
        <taxon>Ecdysozoa</taxon>
        <taxon>Arthropoda</taxon>
        <taxon>Chelicerata</taxon>
        <taxon>Arachnida</taxon>
        <taxon>Acari</taxon>
        <taxon>Parasitiformes</taxon>
        <taxon>Ixodida</taxon>
        <taxon>Ixodoidea</taxon>
        <taxon>Ixodidae</taxon>
        <taxon>Amblyomminae</taxon>
        <taxon>Amblyomma</taxon>
    </lineage>
</organism>